<name>A0AAN4QDD1_PSESF</name>
<comment type="caution">
    <text evidence="1">The sequence shown here is derived from an EMBL/GenBank/DDBJ whole genome shotgun (WGS) entry which is preliminary data.</text>
</comment>
<accession>A0AAN4QDD1</accession>
<dbReference type="RefSeq" id="WP_020316507.1">
    <property type="nucleotide sequence ID" value="NZ_CP017008.1"/>
</dbReference>
<evidence type="ECO:0000313" key="2">
    <source>
        <dbReference type="Proteomes" id="UP000248291"/>
    </source>
</evidence>
<reference evidence="1 2" key="1">
    <citation type="submission" date="2018-04" db="EMBL/GenBank/DDBJ databases">
        <title>Draft genome sequence of Pseudomonas syringae pv. actinidiae biovar 3 strains isolated from kiwifruit in Kagawa prefecture.</title>
        <authorList>
            <person name="Tabuchi M."/>
            <person name="Saito M."/>
            <person name="Fujiwara S."/>
            <person name="Sasa N."/>
            <person name="Akimitsu K."/>
            <person name="Gomi K."/>
            <person name="Konishi-Sugita S."/>
            <person name="Hamano K."/>
            <person name="Kataoka I."/>
        </authorList>
    </citation>
    <scope>NUCLEOTIDE SEQUENCE [LARGE SCALE GENOMIC DNA]</scope>
    <source>
        <strain evidence="1 2">MAFF212211</strain>
    </source>
</reference>
<dbReference type="AlphaFoldDB" id="A0AAN4QDD1"/>
<dbReference type="Proteomes" id="UP000248291">
    <property type="component" value="Unassembled WGS sequence"/>
</dbReference>
<organism evidence="1 2">
    <name type="scientific">Pseudomonas syringae pv. actinidiae</name>
    <dbReference type="NCBI Taxonomy" id="103796"/>
    <lineage>
        <taxon>Bacteria</taxon>
        <taxon>Pseudomonadati</taxon>
        <taxon>Pseudomonadota</taxon>
        <taxon>Gammaproteobacteria</taxon>
        <taxon>Pseudomonadales</taxon>
        <taxon>Pseudomonadaceae</taxon>
        <taxon>Pseudomonas</taxon>
        <taxon>Pseudomonas syringae</taxon>
    </lineage>
</organism>
<sequence>MIERKLKVKHATAKLNFLELTSKVGWRKIPAITPEGEVDGDIALIDFINMCERLQMRHAVDASIVGDVCPAHLPLPLR</sequence>
<dbReference type="EMBL" id="BGKA01000333">
    <property type="protein sequence ID" value="GBH21656.1"/>
    <property type="molecule type" value="Genomic_DNA"/>
</dbReference>
<gene>
    <name evidence="1" type="ORF">KPSA3_07708</name>
</gene>
<protein>
    <submittedName>
        <fullName evidence="1">Glutathione S-transferase</fullName>
    </submittedName>
</protein>
<proteinExistence type="predicted"/>
<evidence type="ECO:0000313" key="1">
    <source>
        <dbReference type="EMBL" id="GBH21656.1"/>
    </source>
</evidence>